<evidence type="ECO:0000313" key="1">
    <source>
        <dbReference type="EMBL" id="JAH53182.1"/>
    </source>
</evidence>
<name>A0A0E9TI84_ANGAN</name>
<dbReference type="EMBL" id="GBXM01055395">
    <property type="protein sequence ID" value="JAH53182.1"/>
    <property type="molecule type" value="Transcribed_RNA"/>
</dbReference>
<protein>
    <submittedName>
        <fullName evidence="1">Uncharacterized protein</fullName>
    </submittedName>
</protein>
<sequence length="15" mass="1848">MSKSWSTYKFCQKHS</sequence>
<reference evidence="1" key="2">
    <citation type="journal article" date="2015" name="Fish Shellfish Immunol.">
        <title>Early steps in the European eel (Anguilla anguilla)-Vibrio vulnificus interaction in the gills: Role of the RtxA13 toxin.</title>
        <authorList>
            <person name="Callol A."/>
            <person name="Pajuelo D."/>
            <person name="Ebbesson L."/>
            <person name="Teles M."/>
            <person name="MacKenzie S."/>
            <person name="Amaro C."/>
        </authorList>
    </citation>
    <scope>NUCLEOTIDE SEQUENCE</scope>
</reference>
<proteinExistence type="predicted"/>
<organism evidence="1">
    <name type="scientific">Anguilla anguilla</name>
    <name type="common">European freshwater eel</name>
    <name type="synonym">Muraena anguilla</name>
    <dbReference type="NCBI Taxonomy" id="7936"/>
    <lineage>
        <taxon>Eukaryota</taxon>
        <taxon>Metazoa</taxon>
        <taxon>Chordata</taxon>
        <taxon>Craniata</taxon>
        <taxon>Vertebrata</taxon>
        <taxon>Euteleostomi</taxon>
        <taxon>Actinopterygii</taxon>
        <taxon>Neopterygii</taxon>
        <taxon>Teleostei</taxon>
        <taxon>Anguilliformes</taxon>
        <taxon>Anguillidae</taxon>
        <taxon>Anguilla</taxon>
    </lineage>
</organism>
<accession>A0A0E9TI84</accession>
<reference evidence="1" key="1">
    <citation type="submission" date="2014-11" db="EMBL/GenBank/DDBJ databases">
        <authorList>
            <person name="Amaro Gonzalez C."/>
        </authorList>
    </citation>
    <scope>NUCLEOTIDE SEQUENCE</scope>
</reference>